<dbReference type="AlphaFoldDB" id="X1RFK2"/>
<accession>X1RFK2</accession>
<reference evidence="1" key="1">
    <citation type="journal article" date="2014" name="Front. Microbiol.">
        <title>High frequency of phylogenetically diverse reductive dehalogenase-homologous genes in deep subseafloor sedimentary metagenomes.</title>
        <authorList>
            <person name="Kawai M."/>
            <person name="Futagami T."/>
            <person name="Toyoda A."/>
            <person name="Takaki Y."/>
            <person name="Nishi S."/>
            <person name="Hori S."/>
            <person name="Arai W."/>
            <person name="Tsubouchi T."/>
            <person name="Morono Y."/>
            <person name="Uchiyama I."/>
            <person name="Ito T."/>
            <person name="Fujiyama A."/>
            <person name="Inagaki F."/>
            <person name="Takami H."/>
        </authorList>
    </citation>
    <scope>NUCLEOTIDE SEQUENCE</scope>
    <source>
        <strain evidence="1">Expedition CK06-06</strain>
    </source>
</reference>
<gene>
    <name evidence="1" type="ORF">S06H3_66944</name>
</gene>
<protein>
    <submittedName>
        <fullName evidence="1">Uncharacterized protein</fullName>
    </submittedName>
</protein>
<name>X1RFK2_9ZZZZ</name>
<comment type="caution">
    <text evidence="1">The sequence shown here is derived from an EMBL/GenBank/DDBJ whole genome shotgun (WGS) entry which is preliminary data.</text>
</comment>
<dbReference type="EMBL" id="BARV01045967">
    <property type="protein sequence ID" value="GAI61930.1"/>
    <property type="molecule type" value="Genomic_DNA"/>
</dbReference>
<evidence type="ECO:0000313" key="1">
    <source>
        <dbReference type="EMBL" id="GAI61930.1"/>
    </source>
</evidence>
<dbReference type="Gene3D" id="6.10.140.1080">
    <property type="match status" value="1"/>
</dbReference>
<organism evidence="1">
    <name type="scientific">marine sediment metagenome</name>
    <dbReference type="NCBI Taxonomy" id="412755"/>
    <lineage>
        <taxon>unclassified sequences</taxon>
        <taxon>metagenomes</taxon>
        <taxon>ecological metagenomes</taxon>
    </lineage>
</organism>
<proteinExistence type="predicted"/>
<feature type="non-terminal residue" evidence="1">
    <location>
        <position position="40"/>
    </location>
</feature>
<sequence length="40" mass="4622">IVNEIAEYKDKIELDTQRLKEVEGRLNLINSLKSKYGSTI</sequence>
<feature type="non-terminal residue" evidence="1">
    <location>
        <position position="1"/>
    </location>
</feature>